<proteinExistence type="predicted"/>
<gene>
    <name evidence="5" type="ORF">BGZ97_008574</name>
</gene>
<evidence type="ECO:0000256" key="1">
    <source>
        <dbReference type="ARBA" id="ARBA00022741"/>
    </source>
</evidence>
<sequence length="569" mass="61270">FEYCEKGVLMPVSLTEKYANVFSDAECRDVFQQMILGIEYLHEHDIIHRDIKPDNLLRSGDGTVKIVDFGVSEMFNKKGDDLTKKSAGSPAFMAPELCRPDHGEVSGRATDVWSMGVTLYCIRYGTLPYVSESILEMHRVIREEDYQIPNEETEDPRFVALIHKLLEKDPAKQPLISKDENTANAVTEVTEEDLRSAVQKISSLATVIKAIARLKRGIKSPSSRPISATTVLQSFESTISDRMQDADEDTTTAAATILTPSTASATTATTTTTTITSGTTSSTESKVSLDGSLNDFSLQEGTKPTDPQQKSDEKIEGEAVEEKVAGEQPQGYQVCDFETGLCHWVPANKSPDTTATSTPVPEQAIANPTADVVAPADIAKVTPVKENTKVESNEKLVKEEEKEKEVTLAPPVEITTTAPAEDKDNEPSTTTMATNTTKNKKGEAETEAEQDGYQVCDFNTGVCYWVPAKKAKVDSEQPTEGSAIVDETKKEEATKDAAPVVAVAVPSSPASGLDPKQVAEETGSGARTPLSGSGSPNGQSSSPSPGSLNPGPRLVGKLSRDRLAMFENS</sequence>
<evidence type="ECO:0000313" key="5">
    <source>
        <dbReference type="EMBL" id="KAG0283367.1"/>
    </source>
</evidence>
<evidence type="ECO:0000313" key="6">
    <source>
        <dbReference type="Proteomes" id="UP000823405"/>
    </source>
</evidence>
<feature type="region of interest" description="Disordered" evidence="3">
    <location>
        <begin position="470"/>
        <end position="569"/>
    </location>
</feature>
<feature type="region of interest" description="Disordered" evidence="3">
    <location>
        <begin position="392"/>
        <end position="452"/>
    </location>
</feature>
<dbReference type="InterPro" id="IPR011009">
    <property type="entry name" value="Kinase-like_dom_sf"/>
</dbReference>
<keyword evidence="6" id="KW-1185">Reference proteome</keyword>
<dbReference type="AlphaFoldDB" id="A0A9P6QLS4"/>
<comment type="caution">
    <text evidence="5">The sequence shown here is derived from an EMBL/GenBank/DDBJ whole genome shotgun (WGS) entry which is preliminary data.</text>
</comment>
<dbReference type="GO" id="GO:0035556">
    <property type="term" value="P:intracellular signal transduction"/>
    <property type="evidence" value="ECO:0007669"/>
    <property type="project" value="TreeGrafter"/>
</dbReference>
<dbReference type="SMART" id="SM00220">
    <property type="entry name" value="S_TKc"/>
    <property type="match status" value="1"/>
</dbReference>
<feature type="compositionally biased region" description="Low complexity" evidence="3">
    <location>
        <begin position="263"/>
        <end position="285"/>
    </location>
</feature>
<feature type="compositionally biased region" description="Low complexity" evidence="3">
    <location>
        <begin position="529"/>
        <end position="552"/>
    </location>
</feature>
<organism evidence="5 6">
    <name type="scientific">Linnemannia gamsii</name>
    <dbReference type="NCBI Taxonomy" id="64522"/>
    <lineage>
        <taxon>Eukaryota</taxon>
        <taxon>Fungi</taxon>
        <taxon>Fungi incertae sedis</taxon>
        <taxon>Mucoromycota</taxon>
        <taxon>Mortierellomycotina</taxon>
        <taxon>Mortierellomycetes</taxon>
        <taxon>Mortierellales</taxon>
        <taxon>Mortierellaceae</taxon>
        <taxon>Linnemannia</taxon>
    </lineage>
</organism>
<dbReference type="Gene3D" id="1.10.510.10">
    <property type="entry name" value="Transferase(Phosphotransferase) domain 1"/>
    <property type="match status" value="1"/>
</dbReference>
<protein>
    <recommendedName>
        <fullName evidence="4">Protein kinase domain-containing protein</fullName>
    </recommendedName>
</protein>
<keyword evidence="1" id="KW-0547">Nucleotide-binding</keyword>
<keyword evidence="2" id="KW-0067">ATP-binding</keyword>
<dbReference type="InterPro" id="IPR000719">
    <property type="entry name" value="Prot_kinase_dom"/>
</dbReference>
<dbReference type="Proteomes" id="UP000823405">
    <property type="component" value="Unassembled WGS sequence"/>
</dbReference>
<feature type="compositionally biased region" description="Low complexity" evidence="3">
    <location>
        <begin position="497"/>
        <end position="511"/>
    </location>
</feature>
<dbReference type="GO" id="GO:0004674">
    <property type="term" value="F:protein serine/threonine kinase activity"/>
    <property type="evidence" value="ECO:0007669"/>
    <property type="project" value="TreeGrafter"/>
</dbReference>
<dbReference type="PANTHER" id="PTHR24346:SF77">
    <property type="entry name" value="SERINE THREONINE PROTEIN KINASE"/>
    <property type="match status" value="1"/>
</dbReference>
<dbReference type="GO" id="GO:0005524">
    <property type="term" value="F:ATP binding"/>
    <property type="evidence" value="ECO:0007669"/>
    <property type="project" value="UniProtKB-KW"/>
</dbReference>
<evidence type="ECO:0000256" key="2">
    <source>
        <dbReference type="ARBA" id="ARBA00022840"/>
    </source>
</evidence>
<feature type="non-terminal residue" evidence="5">
    <location>
        <position position="1"/>
    </location>
</feature>
<dbReference type="SUPFAM" id="SSF56112">
    <property type="entry name" value="Protein kinase-like (PK-like)"/>
    <property type="match status" value="1"/>
</dbReference>
<feature type="region of interest" description="Disordered" evidence="3">
    <location>
        <begin position="263"/>
        <end position="327"/>
    </location>
</feature>
<feature type="compositionally biased region" description="Basic and acidic residues" evidence="3">
    <location>
        <begin position="558"/>
        <end position="569"/>
    </location>
</feature>
<reference evidence="5" key="1">
    <citation type="journal article" date="2020" name="Fungal Divers.">
        <title>Resolving the Mortierellaceae phylogeny through synthesis of multi-gene phylogenetics and phylogenomics.</title>
        <authorList>
            <person name="Vandepol N."/>
            <person name="Liber J."/>
            <person name="Desiro A."/>
            <person name="Na H."/>
            <person name="Kennedy M."/>
            <person name="Barry K."/>
            <person name="Grigoriev I.V."/>
            <person name="Miller A.N."/>
            <person name="O'Donnell K."/>
            <person name="Stajich J.E."/>
            <person name="Bonito G."/>
        </authorList>
    </citation>
    <scope>NUCLEOTIDE SEQUENCE</scope>
    <source>
        <strain evidence="5">NVP60</strain>
    </source>
</reference>
<evidence type="ECO:0000259" key="4">
    <source>
        <dbReference type="PROSITE" id="PS50011"/>
    </source>
</evidence>
<feature type="compositionally biased region" description="Basic and acidic residues" evidence="3">
    <location>
        <begin position="392"/>
        <end position="406"/>
    </location>
</feature>
<name>A0A9P6QLS4_9FUNG</name>
<feature type="compositionally biased region" description="Polar residues" evidence="3">
    <location>
        <begin position="294"/>
        <end position="308"/>
    </location>
</feature>
<feature type="compositionally biased region" description="Basic and acidic residues" evidence="3">
    <location>
        <begin position="486"/>
        <end position="495"/>
    </location>
</feature>
<feature type="domain" description="Protein kinase" evidence="4">
    <location>
        <begin position="1"/>
        <end position="187"/>
    </location>
</feature>
<accession>A0A9P6QLS4</accession>
<dbReference type="PROSITE" id="PS50011">
    <property type="entry name" value="PROTEIN_KINASE_DOM"/>
    <property type="match status" value="1"/>
</dbReference>
<dbReference type="CDD" id="cd14008">
    <property type="entry name" value="STKc_LKB1_CaMKK"/>
    <property type="match status" value="1"/>
</dbReference>
<evidence type="ECO:0000256" key="3">
    <source>
        <dbReference type="SAM" id="MobiDB-lite"/>
    </source>
</evidence>
<dbReference type="EMBL" id="JAAAIN010003956">
    <property type="protein sequence ID" value="KAG0283367.1"/>
    <property type="molecule type" value="Genomic_DNA"/>
</dbReference>
<dbReference type="Pfam" id="PF00069">
    <property type="entry name" value="Pkinase"/>
    <property type="match status" value="1"/>
</dbReference>
<dbReference type="PANTHER" id="PTHR24346">
    <property type="entry name" value="MAP/MICROTUBULE AFFINITY-REGULATING KINASE"/>
    <property type="match status" value="1"/>
</dbReference>
<dbReference type="GO" id="GO:0005737">
    <property type="term" value="C:cytoplasm"/>
    <property type="evidence" value="ECO:0007669"/>
    <property type="project" value="TreeGrafter"/>
</dbReference>
<feature type="compositionally biased region" description="Basic and acidic residues" evidence="3">
    <location>
        <begin position="309"/>
        <end position="325"/>
    </location>
</feature>
<dbReference type="OrthoDB" id="68483at2759"/>